<feature type="region of interest" description="Disordered" evidence="17">
    <location>
        <begin position="560"/>
        <end position="583"/>
    </location>
</feature>
<evidence type="ECO:0000256" key="15">
    <source>
        <dbReference type="ARBA" id="ARBA00045850"/>
    </source>
</evidence>
<name>A0A1D2M2U0_ORCCI</name>
<feature type="domain" description="Myb/SANT-like DNA-binding" evidence="19">
    <location>
        <begin position="370"/>
        <end position="444"/>
    </location>
</feature>
<comment type="function">
    <text evidence="13">Involved in transvection phenomena (= synapsis-dependent gene expression), where the synaptic pairing of chromosomes carrying genes with which zeste interacts influences the expression of these genes. Zeste binds to DNA and stimulates transcription from a nearby promoter.</text>
</comment>
<evidence type="ECO:0000259" key="19">
    <source>
        <dbReference type="Pfam" id="PF13873"/>
    </source>
</evidence>
<evidence type="ECO:0000256" key="8">
    <source>
        <dbReference type="ARBA" id="ARBA00022490"/>
    </source>
</evidence>
<comment type="cofactor">
    <cofactor evidence="1">
        <name>a divalent metal cation</name>
        <dbReference type="ChEBI" id="CHEBI:60240"/>
    </cofactor>
</comment>
<dbReference type="AlphaFoldDB" id="A0A1D2M2U0"/>
<dbReference type="GO" id="GO:0016787">
    <property type="term" value="F:hydrolase activity"/>
    <property type="evidence" value="ECO:0007669"/>
    <property type="project" value="UniProtKB-KW"/>
</dbReference>
<comment type="function">
    <text evidence="15">Transposase-derived protein that may have nuclease activity. Does not have transposase activity.</text>
</comment>
<accession>A0A1D2M2U0</accession>
<dbReference type="Proteomes" id="UP000094527">
    <property type="component" value="Unassembled WGS sequence"/>
</dbReference>
<keyword evidence="11" id="KW-0378">Hydrolase</keyword>
<feature type="domain" description="DDE Tnp4" evidence="18">
    <location>
        <begin position="151"/>
        <end position="303"/>
    </location>
</feature>
<evidence type="ECO:0000256" key="11">
    <source>
        <dbReference type="ARBA" id="ARBA00022801"/>
    </source>
</evidence>
<protein>
    <recommendedName>
        <fullName evidence="6">Putative nuclease HARBI1</fullName>
    </recommendedName>
    <alternativeName>
        <fullName evidence="14">Harbinger transposase-derived nuclease</fullName>
    </alternativeName>
    <alternativeName>
        <fullName evidence="7">Regulatory protein zeste</fullName>
    </alternativeName>
</protein>
<proteinExistence type="inferred from homology"/>
<dbReference type="GO" id="GO:0005737">
    <property type="term" value="C:cytoplasm"/>
    <property type="evidence" value="ECO:0007669"/>
    <property type="project" value="UniProtKB-SubCell"/>
</dbReference>
<evidence type="ECO:0000256" key="6">
    <source>
        <dbReference type="ARBA" id="ARBA00015519"/>
    </source>
</evidence>
<keyword evidence="8" id="KW-0963">Cytoplasm</keyword>
<keyword evidence="12" id="KW-0539">Nucleus</keyword>
<feature type="compositionally biased region" description="Basic and acidic residues" evidence="17">
    <location>
        <begin position="565"/>
        <end position="583"/>
    </location>
</feature>
<evidence type="ECO:0000256" key="1">
    <source>
        <dbReference type="ARBA" id="ARBA00001968"/>
    </source>
</evidence>
<evidence type="ECO:0000256" key="12">
    <source>
        <dbReference type="ARBA" id="ARBA00023242"/>
    </source>
</evidence>
<feature type="coiled-coil region" evidence="16">
    <location>
        <begin position="420"/>
        <end position="447"/>
    </location>
</feature>
<comment type="subunit">
    <text evidence="5">Self-associates forming complexes of several hundred monomers.</text>
</comment>
<evidence type="ECO:0000256" key="5">
    <source>
        <dbReference type="ARBA" id="ARBA00011764"/>
    </source>
</evidence>
<evidence type="ECO:0000259" key="18">
    <source>
        <dbReference type="Pfam" id="PF13359"/>
    </source>
</evidence>
<keyword evidence="10" id="KW-0479">Metal-binding</keyword>
<evidence type="ECO:0000313" key="20">
    <source>
        <dbReference type="EMBL" id="ODM87280.1"/>
    </source>
</evidence>
<evidence type="ECO:0000256" key="7">
    <source>
        <dbReference type="ARBA" id="ARBA00016807"/>
    </source>
</evidence>
<organism evidence="20 21">
    <name type="scientific">Orchesella cincta</name>
    <name type="common">Springtail</name>
    <name type="synonym">Podura cincta</name>
    <dbReference type="NCBI Taxonomy" id="48709"/>
    <lineage>
        <taxon>Eukaryota</taxon>
        <taxon>Metazoa</taxon>
        <taxon>Ecdysozoa</taxon>
        <taxon>Arthropoda</taxon>
        <taxon>Hexapoda</taxon>
        <taxon>Collembola</taxon>
        <taxon>Entomobryomorpha</taxon>
        <taxon>Entomobryoidea</taxon>
        <taxon>Orchesellidae</taxon>
        <taxon>Orchesellinae</taxon>
        <taxon>Orchesella</taxon>
    </lineage>
</organism>
<evidence type="ECO:0000256" key="2">
    <source>
        <dbReference type="ARBA" id="ARBA00004123"/>
    </source>
</evidence>
<keyword evidence="16" id="KW-0175">Coiled coil</keyword>
<dbReference type="Pfam" id="PF13873">
    <property type="entry name" value="Myb_DNA-bind_5"/>
    <property type="match status" value="1"/>
</dbReference>
<evidence type="ECO:0000256" key="10">
    <source>
        <dbReference type="ARBA" id="ARBA00022723"/>
    </source>
</evidence>
<dbReference type="Pfam" id="PF13359">
    <property type="entry name" value="DDE_Tnp_4"/>
    <property type="match status" value="1"/>
</dbReference>
<dbReference type="InterPro" id="IPR026103">
    <property type="entry name" value="HARBI1_animal"/>
</dbReference>
<evidence type="ECO:0000256" key="14">
    <source>
        <dbReference type="ARBA" id="ARBA00030126"/>
    </source>
</evidence>
<dbReference type="PANTHER" id="PTHR22930">
    <property type="match status" value="1"/>
</dbReference>
<evidence type="ECO:0000256" key="16">
    <source>
        <dbReference type="SAM" id="Coils"/>
    </source>
</evidence>
<dbReference type="InterPro" id="IPR027806">
    <property type="entry name" value="HARBI1_dom"/>
</dbReference>
<comment type="subcellular location">
    <subcellularLocation>
        <location evidence="3">Cytoplasm</location>
    </subcellularLocation>
    <subcellularLocation>
        <location evidence="2">Nucleus</location>
    </subcellularLocation>
</comment>
<gene>
    <name evidence="20" type="ORF">Ocin01_19402</name>
</gene>
<feature type="region of interest" description="Disordered" evidence="17">
    <location>
        <begin position="489"/>
        <end position="509"/>
    </location>
</feature>
<dbReference type="InterPro" id="IPR028002">
    <property type="entry name" value="Myb_DNA-bind_5"/>
</dbReference>
<evidence type="ECO:0000256" key="4">
    <source>
        <dbReference type="ARBA" id="ARBA00006958"/>
    </source>
</evidence>
<dbReference type="GO" id="GO:0005634">
    <property type="term" value="C:nucleus"/>
    <property type="evidence" value="ECO:0007669"/>
    <property type="project" value="UniProtKB-SubCell"/>
</dbReference>
<evidence type="ECO:0000256" key="3">
    <source>
        <dbReference type="ARBA" id="ARBA00004496"/>
    </source>
</evidence>
<keyword evidence="9" id="KW-0540">Nuclease</keyword>
<comment type="caution">
    <text evidence="20">The sequence shown here is derived from an EMBL/GenBank/DDBJ whole genome shotgun (WGS) entry which is preliminary data.</text>
</comment>
<dbReference type="STRING" id="48709.A0A1D2M2U0"/>
<dbReference type="EMBL" id="LJIJ01005680">
    <property type="protein sequence ID" value="ODM87280.1"/>
    <property type="molecule type" value="Genomic_DNA"/>
</dbReference>
<reference evidence="20 21" key="1">
    <citation type="journal article" date="2016" name="Genome Biol. Evol.">
        <title>Gene Family Evolution Reflects Adaptation to Soil Environmental Stressors in the Genome of the Collembolan Orchesella cincta.</title>
        <authorList>
            <person name="Faddeeva-Vakhrusheva A."/>
            <person name="Derks M.F."/>
            <person name="Anvar S.Y."/>
            <person name="Agamennone V."/>
            <person name="Suring W."/>
            <person name="Smit S."/>
            <person name="van Straalen N.M."/>
            <person name="Roelofs D."/>
        </authorList>
    </citation>
    <scope>NUCLEOTIDE SEQUENCE [LARGE SCALE GENOMIC DNA]</scope>
    <source>
        <tissue evidence="20">Mixed pool</tissue>
    </source>
</reference>
<dbReference type="GO" id="GO:0046872">
    <property type="term" value="F:metal ion binding"/>
    <property type="evidence" value="ECO:0007669"/>
    <property type="project" value="UniProtKB-KW"/>
</dbReference>
<dbReference type="InterPro" id="IPR045249">
    <property type="entry name" value="HARBI1-like"/>
</dbReference>
<evidence type="ECO:0000256" key="13">
    <source>
        <dbReference type="ARBA" id="ARBA00025466"/>
    </source>
</evidence>
<dbReference type="GO" id="GO:0004518">
    <property type="term" value="F:nuclease activity"/>
    <property type="evidence" value="ECO:0007669"/>
    <property type="project" value="UniProtKB-KW"/>
</dbReference>
<dbReference type="PRINTS" id="PR02086">
    <property type="entry name" value="PUTNUCHARBI1"/>
</dbReference>
<comment type="similarity">
    <text evidence="4">Belongs to the HARBI1 family.</text>
</comment>
<evidence type="ECO:0000256" key="9">
    <source>
        <dbReference type="ARBA" id="ARBA00022722"/>
    </source>
</evidence>
<keyword evidence="21" id="KW-1185">Reference proteome</keyword>
<evidence type="ECO:0000313" key="21">
    <source>
        <dbReference type="Proteomes" id="UP000094527"/>
    </source>
</evidence>
<sequence>MVPRSVVPRSLMAVPLFVLQNERRKVYKRRKLFEHLSDFEIQVHTGLPAWGAREILRFFDPLEGKTTAAIPLETKVLCYLAHLRSGSFQWCLGSLAGISQPSVSRIIEECLSHTLSLKDQVIIFPDTPEERNRTKQAFYNIDGFPNVLGVIDGTHIPIKAPVRNEPVYVCRKQFHSVNTQVICGADYKFYDIIAAWPGSTHDSFIYTTSGIKGRIYRGEFGDGWLLGDSGYPLEERLLTPYPAEVDESHRNFNRRHKKTRSTVERAIGTWKSRFRSIDKTGGTLCYEEGKACRITVATAILHNICLTHDIPLTIEDEHHRDNVNIPGAEAEAAGNILGSSARLRRKAVLIRQRLATSFRAQKERSTEPKRSPNWSEGEKLALSAAAKTRHSYLVEKVNPNLTAKDKKSAWNEVVDEVNAVSSNNRTLAQIQEKYRNLRKEVKAAEAKRKRNISGTGGGSVILPKVEPWYENILATLSYEAINGIKGGIDTSNPERGKAPAGDEEDEEANEIERCERLIASASENSRVRADVSDINNIPDSMTCGVQSSSNLSTLKFQHRLKSMQRRKEVQSKLEKGSERQKIY</sequence>
<dbReference type="OrthoDB" id="2430314at2759"/>
<dbReference type="PANTHER" id="PTHR22930:SF267">
    <property type="entry name" value="NUCLEASE HARBI1-RELATED"/>
    <property type="match status" value="1"/>
</dbReference>
<evidence type="ECO:0000256" key="17">
    <source>
        <dbReference type="SAM" id="MobiDB-lite"/>
    </source>
</evidence>